<keyword evidence="1" id="KW-1133">Transmembrane helix</keyword>
<gene>
    <name evidence="2" type="ORF">RRG08_065182</name>
</gene>
<accession>A0AAE1D7R8</accession>
<name>A0AAE1D7R8_9GAST</name>
<evidence type="ECO:0000313" key="3">
    <source>
        <dbReference type="Proteomes" id="UP001283361"/>
    </source>
</evidence>
<dbReference type="Proteomes" id="UP001283361">
    <property type="component" value="Unassembled WGS sequence"/>
</dbReference>
<comment type="caution">
    <text evidence="2">The sequence shown here is derived from an EMBL/GenBank/DDBJ whole genome shotgun (WGS) entry which is preliminary data.</text>
</comment>
<dbReference type="InterPro" id="IPR011009">
    <property type="entry name" value="Kinase-like_dom_sf"/>
</dbReference>
<dbReference type="SUPFAM" id="SSF56112">
    <property type="entry name" value="Protein kinase-like (PK-like)"/>
    <property type="match status" value="1"/>
</dbReference>
<keyword evidence="1" id="KW-0472">Membrane</keyword>
<proteinExistence type="predicted"/>
<feature type="transmembrane region" description="Helical" evidence="1">
    <location>
        <begin position="264"/>
        <end position="285"/>
    </location>
</feature>
<reference evidence="2" key="1">
    <citation type="journal article" date="2023" name="G3 (Bethesda)">
        <title>A reference genome for the long-term kleptoplast-retaining sea slug Elysia crispata morphotype clarki.</title>
        <authorList>
            <person name="Eastman K.E."/>
            <person name="Pendleton A.L."/>
            <person name="Shaikh M.A."/>
            <person name="Suttiyut T."/>
            <person name="Ogas R."/>
            <person name="Tomko P."/>
            <person name="Gavelis G."/>
            <person name="Widhalm J.R."/>
            <person name="Wisecaver J.H."/>
        </authorList>
    </citation>
    <scope>NUCLEOTIDE SEQUENCE</scope>
    <source>
        <strain evidence="2">ECLA1</strain>
    </source>
</reference>
<evidence type="ECO:0008006" key="4">
    <source>
        <dbReference type="Google" id="ProtNLM"/>
    </source>
</evidence>
<evidence type="ECO:0000256" key="1">
    <source>
        <dbReference type="SAM" id="Phobius"/>
    </source>
</evidence>
<protein>
    <recommendedName>
        <fullName evidence="4">Protein kinase domain-containing protein</fullName>
    </recommendedName>
</protein>
<organism evidence="2 3">
    <name type="scientific">Elysia crispata</name>
    <name type="common">lettuce slug</name>
    <dbReference type="NCBI Taxonomy" id="231223"/>
    <lineage>
        <taxon>Eukaryota</taxon>
        <taxon>Metazoa</taxon>
        <taxon>Spiralia</taxon>
        <taxon>Lophotrochozoa</taxon>
        <taxon>Mollusca</taxon>
        <taxon>Gastropoda</taxon>
        <taxon>Heterobranchia</taxon>
        <taxon>Euthyneura</taxon>
        <taxon>Panpulmonata</taxon>
        <taxon>Sacoglossa</taxon>
        <taxon>Placobranchoidea</taxon>
        <taxon>Plakobranchidae</taxon>
        <taxon>Elysia</taxon>
    </lineage>
</organism>
<keyword evidence="3" id="KW-1185">Reference proteome</keyword>
<dbReference type="AlphaFoldDB" id="A0AAE1D7R8"/>
<dbReference type="Gene3D" id="3.30.200.20">
    <property type="entry name" value="Phosphorylase Kinase, domain 1"/>
    <property type="match status" value="1"/>
</dbReference>
<keyword evidence="1" id="KW-0812">Transmembrane</keyword>
<evidence type="ECO:0000313" key="2">
    <source>
        <dbReference type="EMBL" id="KAK3760456.1"/>
    </source>
</evidence>
<dbReference type="EMBL" id="JAWDGP010004984">
    <property type="protein sequence ID" value="KAK3760456.1"/>
    <property type="molecule type" value="Genomic_DNA"/>
</dbReference>
<sequence>MAECAQTEKKNVVYDLKDQDFFESSDLKKVKVLGKGTFGKGYLVQPKSGPGRLLAIKKISFTEDDRERRTQAFYEEVKFMQSRVGSPSTVLIPIVSVVRGGRGRNPCVYGAEALSRFHLGACLSAVKRAGCISVGGSSLVDTSNAERGDGPCGRGVVSLKELCRVEPFQGRERGGQALVASSKTGCVSFSRVGRDSTAIDSTVGGPWREGRLRRKRAFRSQWAARRGERAVLRLEEKIYHYLECCRLGPWRTLFNFLKLSYTDAILTVWSCPILFTSVVSLVLNIQALQNKYHQLLAWYIMKNDVPNATPRYK</sequence>